<comment type="caution">
    <text evidence="3">The sequence shown here is derived from an EMBL/GenBank/DDBJ whole genome shotgun (WGS) entry which is preliminary data.</text>
</comment>
<dbReference type="Proteomes" id="UP000708208">
    <property type="component" value="Unassembled WGS sequence"/>
</dbReference>
<evidence type="ECO:0000313" key="3">
    <source>
        <dbReference type="EMBL" id="CAG7815120.1"/>
    </source>
</evidence>
<evidence type="ECO:0000256" key="1">
    <source>
        <dbReference type="SAM" id="MobiDB-lite"/>
    </source>
</evidence>
<keyword evidence="4" id="KW-1185">Reference proteome</keyword>
<organism evidence="3 4">
    <name type="scientific">Allacma fusca</name>
    <dbReference type="NCBI Taxonomy" id="39272"/>
    <lineage>
        <taxon>Eukaryota</taxon>
        <taxon>Metazoa</taxon>
        <taxon>Ecdysozoa</taxon>
        <taxon>Arthropoda</taxon>
        <taxon>Hexapoda</taxon>
        <taxon>Collembola</taxon>
        <taxon>Symphypleona</taxon>
        <taxon>Sminthuridae</taxon>
        <taxon>Allacma</taxon>
    </lineage>
</organism>
<keyword evidence="2" id="KW-0812">Transmembrane</keyword>
<protein>
    <submittedName>
        <fullName evidence="3">Uncharacterized protein</fullName>
    </submittedName>
</protein>
<evidence type="ECO:0000256" key="2">
    <source>
        <dbReference type="SAM" id="Phobius"/>
    </source>
</evidence>
<dbReference type="EMBL" id="CAJVCH010336430">
    <property type="protein sequence ID" value="CAG7815120.1"/>
    <property type="molecule type" value="Genomic_DNA"/>
</dbReference>
<evidence type="ECO:0000313" key="4">
    <source>
        <dbReference type="Proteomes" id="UP000708208"/>
    </source>
</evidence>
<feature type="region of interest" description="Disordered" evidence="1">
    <location>
        <begin position="70"/>
        <end position="89"/>
    </location>
</feature>
<feature type="transmembrane region" description="Helical" evidence="2">
    <location>
        <begin position="21"/>
        <end position="43"/>
    </location>
</feature>
<gene>
    <name evidence="3" type="ORF">AFUS01_LOCUS25819</name>
</gene>
<keyword evidence="2" id="KW-0472">Membrane</keyword>
<feature type="non-terminal residue" evidence="3">
    <location>
        <position position="126"/>
    </location>
</feature>
<dbReference type="AlphaFoldDB" id="A0A8J2KII6"/>
<keyword evidence="2" id="KW-1133">Transmembrane helix</keyword>
<reference evidence="3" key="1">
    <citation type="submission" date="2021-06" db="EMBL/GenBank/DDBJ databases">
        <authorList>
            <person name="Hodson N. C."/>
            <person name="Mongue J. A."/>
            <person name="Jaron S. K."/>
        </authorList>
    </citation>
    <scope>NUCLEOTIDE SEQUENCE</scope>
</reference>
<accession>A0A8J2KII6</accession>
<proteinExistence type="predicted"/>
<sequence>MTYRVCTNFLHRSFHLAEGIVCLYVALYQVIYCAFLFNSWLYWESIPTFINQWLLFNRNSAMVSIMLEDDNDSEGSYPSDGPEIPPEMETDSTDSIIEVHSNKSAHVRHVWKKSIKKVYKRRNRKS</sequence>
<name>A0A8J2KII6_9HEXA</name>